<protein>
    <submittedName>
        <fullName evidence="2">Uncharacterized protein</fullName>
    </submittedName>
</protein>
<sequence>MAYQSLYMPPHHLGMTNNSAGEHPDEVEHFSTLRGPSDSLVHPPPGPSPELLARADAGWERFLRAAHGQAATSDG</sequence>
<dbReference type="Proteomes" id="UP000660554">
    <property type="component" value="Unassembled WGS sequence"/>
</dbReference>
<gene>
    <name evidence="2" type="ORF">Scinn_03220</name>
</gene>
<feature type="region of interest" description="Disordered" evidence="1">
    <location>
        <begin position="1"/>
        <end position="49"/>
    </location>
</feature>
<evidence type="ECO:0000313" key="2">
    <source>
        <dbReference type="EMBL" id="GHI10859.1"/>
    </source>
</evidence>
<evidence type="ECO:0000256" key="1">
    <source>
        <dbReference type="SAM" id="MobiDB-lite"/>
    </source>
</evidence>
<dbReference type="EMBL" id="BNDV01000002">
    <property type="protein sequence ID" value="GHI10859.1"/>
    <property type="molecule type" value="Genomic_DNA"/>
</dbReference>
<evidence type="ECO:0000313" key="3">
    <source>
        <dbReference type="Proteomes" id="UP000660554"/>
    </source>
</evidence>
<accession>A0ABQ3NDK5</accession>
<keyword evidence="3" id="KW-1185">Reference proteome</keyword>
<name>A0ABQ3NDK5_STRVG</name>
<organism evidence="2 3">
    <name type="scientific">Streptomyces virginiae</name>
    <name type="common">Streptomyces cinnamonensis</name>
    <dbReference type="NCBI Taxonomy" id="1961"/>
    <lineage>
        <taxon>Bacteria</taxon>
        <taxon>Bacillati</taxon>
        <taxon>Actinomycetota</taxon>
        <taxon>Actinomycetes</taxon>
        <taxon>Kitasatosporales</taxon>
        <taxon>Streptomycetaceae</taxon>
        <taxon>Streptomyces</taxon>
    </lineage>
</organism>
<feature type="compositionally biased region" description="Basic and acidic residues" evidence="1">
    <location>
        <begin position="22"/>
        <end position="31"/>
    </location>
</feature>
<comment type="caution">
    <text evidence="2">The sequence shown here is derived from an EMBL/GenBank/DDBJ whole genome shotgun (WGS) entry which is preliminary data.</text>
</comment>
<proteinExistence type="predicted"/>
<reference evidence="3" key="1">
    <citation type="submission" date="2020-09" db="EMBL/GenBank/DDBJ databases">
        <title>Whole genome shotgun sequence of Streptomyces cinnamonensis NBRC 15873.</title>
        <authorList>
            <person name="Komaki H."/>
            <person name="Tamura T."/>
        </authorList>
    </citation>
    <scope>NUCLEOTIDE SEQUENCE [LARGE SCALE GENOMIC DNA]</scope>
    <source>
        <strain evidence="3">NBRC 15873</strain>
    </source>
</reference>